<accession>A0ABZ2SPH7</accession>
<dbReference type="SMART" id="SM00260">
    <property type="entry name" value="CheW"/>
    <property type="match status" value="1"/>
</dbReference>
<sequence length="131" mass="14823">MQMILFKMNHQNFLISADAVEEVIDTIRITKVPLAPHWVEGLINLRGTVLTVVNLSQLIGVPSAETNRNILIMKQNEEKKGLLIEEVVEVVDIEADDIQLTDEDGYEYYSGIVSFPDKVANVIQVNHMIFE</sequence>
<reference evidence="2 3" key="1">
    <citation type="submission" date="2024-03" db="EMBL/GenBank/DDBJ databases">
        <title>The Genome Sequence of Enterococcus sp. DIV2402.</title>
        <authorList>
            <consortium name="The Broad Institute Genomics Platform"/>
            <consortium name="The Broad Institute Microbial Omics Core"/>
            <consortium name="The Broad Institute Genomic Center for Infectious Diseases"/>
            <person name="Earl A."/>
            <person name="Manson A."/>
            <person name="Gilmore M."/>
            <person name="Schwartman J."/>
            <person name="Shea T."/>
            <person name="Abouelleil A."/>
            <person name="Cao P."/>
            <person name="Chapman S."/>
            <person name="Cusick C."/>
            <person name="Young S."/>
            <person name="Neafsey D."/>
            <person name="Nusbaum C."/>
            <person name="Birren B."/>
        </authorList>
    </citation>
    <scope>NUCLEOTIDE SEQUENCE [LARGE SCALE GENOMIC DNA]</scope>
    <source>
        <strain evidence="2 3">DIV2402</strain>
    </source>
</reference>
<keyword evidence="3" id="KW-1185">Reference proteome</keyword>
<dbReference type="PANTHER" id="PTHR22617">
    <property type="entry name" value="CHEMOTAXIS SENSOR HISTIDINE KINASE-RELATED"/>
    <property type="match status" value="1"/>
</dbReference>
<evidence type="ECO:0000313" key="3">
    <source>
        <dbReference type="Proteomes" id="UP000664701"/>
    </source>
</evidence>
<dbReference type="InterPro" id="IPR036061">
    <property type="entry name" value="CheW-like_dom_sf"/>
</dbReference>
<dbReference type="InterPro" id="IPR002545">
    <property type="entry name" value="CheW-lke_dom"/>
</dbReference>
<dbReference type="SUPFAM" id="SSF50341">
    <property type="entry name" value="CheW-like"/>
    <property type="match status" value="1"/>
</dbReference>
<dbReference type="RefSeq" id="WP_207942431.1">
    <property type="nucleotide sequence ID" value="NZ_CP147251.1"/>
</dbReference>
<dbReference type="Gene3D" id="2.40.50.180">
    <property type="entry name" value="CheA-289, Domain 4"/>
    <property type="match status" value="1"/>
</dbReference>
<dbReference type="EMBL" id="CP147251">
    <property type="protein sequence ID" value="WYJ76311.1"/>
    <property type="molecule type" value="Genomic_DNA"/>
</dbReference>
<name>A0ABZ2SPH7_9ENTE</name>
<protein>
    <submittedName>
        <fullName evidence="2">Purine-binding chemotaxis protein CheW</fullName>
    </submittedName>
</protein>
<evidence type="ECO:0000259" key="1">
    <source>
        <dbReference type="PROSITE" id="PS50851"/>
    </source>
</evidence>
<dbReference type="Proteomes" id="UP000664701">
    <property type="component" value="Chromosome"/>
</dbReference>
<feature type="domain" description="CheW-like" evidence="1">
    <location>
        <begin position="1"/>
        <end position="131"/>
    </location>
</feature>
<gene>
    <name evidence="2" type="ORF">DOK78_000937</name>
</gene>
<organism evidence="2 3">
    <name type="scientific">Candidatus Enterococcus lowellii</name>
    <dbReference type="NCBI Taxonomy" id="2230877"/>
    <lineage>
        <taxon>Bacteria</taxon>
        <taxon>Bacillati</taxon>
        <taxon>Bacillota</taxon>
        <taxon>Bacilli</taxon>
        <taxon>Lactobacillales</taxon>
        <taxon>Enterococcaceae</taxon>
        <taxon>Enterococcus</taxon>
    </lineage>
</organism>
<dbReference type="PROSITE" id="PS50851">
    <property type="entry name" value="CHEW"/>
    <property type="match status" value="1"/>
</dbReference>
<dbReference type="InterPro" id="IPR039315">
    <property type="entry name" value="CheW"/>
</dbReference>
<evidence type="ECO:0000313" key="2">
    <source>
        <dbReference type="EMBL" id="WYJ76311.1"/>
    </source>
</evidence>
<dbReference type="Pfam" id="PF01584">
    <property type="entry name" value="CheW"/>
    <property type="match status" value="1"/>
</dbReference>
<dbReference type="PANTHER" id="PTHR22617:SF23">
    <property type="entry name" value="CHEMOTAXIS PROTEIN CHEW"/>
    <property type="match status" value="1"/>
</dbReference>
<proteinExistence type="predicted"/>
<dbReference type="Gene3D" id="2.30.30.40">
    <property type="entry name" value="SH3 Domains"/>
    <property type="match status" value="1"/>
</dbReference>